<organism evidence="3 4">
    <name type="scientific">Parvularcula mediterranea</name>
    <dbReference type="NCBI Taxonomy" id="2732508"/>
    <lineage>
        <taxon>Bacteria</taxon>
        <taxon>Pseudomonadati</taxon>
        <taxon>Pseudomonadota</taxon>
        <taxon>Alphaproteobacteria</taxon>
        <taxon>Parvularculales</taxon>
        <taxon>Parvularculaceae</taxon>
        <taxon>Parvularcula</taxon>
    </lineage>
</organism>
<dbReference type="InterPro" id="IPR018392">
    <property type="entry name" value="LysM"/>
</dbReference>
<feature type="chain" id="PRO_5031063671" evidence="1">
    <location>
        <begin position="26"/>
        <end position="331"/>
    </location>
</feature>
<comment type="caution">
    <text evidence="3">The sequence shown here is derived from an EMBL/GenBank/DDBJ whole genome shotgun (WGS) entry which is preliminary data.</text>
</comment>
<protein>
    <submittedName>
        <fullName evidence="3">LysM peptidoglycan-binding domain-containing protein</fullName>
    </submittedName>
</protein>
<evidence type="ECO:0000313" key="3">
    <source>
        <dbReference type="EMBL" id="NNU16790.1"/>
    </source>
</evidence>
<feature type="signal peptide" evidence="1">
    <location>
        <begin position="1"/>
        <end position="25"/>
    </location>
</feature>
<dbReference type="Gene3D" id="3.10.350.10">
    <property type="entry name" value="LysM domain"/>
    <property type="match status" value="1"/>
</dbReference>
<name>A0A7Y3W5I1_9PROT</name>
<dbReference type="EMBL" id="JABFCX010000003">
    <property type="protein sequence ID" value="NNU16790.1"/>
    <property type="molecule type" value="Genomic_DNA"/>
</dbReference>
<feature type="domain" description="LysM" evidence="2">
    <location>
        <begin position="102"/>
        <end position="147"/>
    </location>
</feature>
<dbReference type="Pfam" id="PF01476">
    <property type="entry name" value="LysM"/>
    <property type="match status" value="1"/>
</dbReference>
<dbReference type="Proteomes" id="UP000536835">
    <property type="component" value="Unassembled WGS sequence"/>
</dbReference>
<keyword evidence="4" id="KW-1185">Reference proteome</keyword>
<gene>
    <name evidence="3" type="ORF">HK107_10715</name>
</gene>
<accession>A0A7Y3W5I1</accession>
<dbReference type="SMART" id="SM00257">
    <property type="entry name" value="LysM"/>
    <property type="match status" value="1"/>
</dbReference>
<proteinExistence type="predicted"/>
<reference evidence="3 4" key="1">
    <citation type="submission" date="2020-05" db="EMBL/GenBank/DDBJ databases">
        <title>Parvularcula mediterraneae sp. nov., isolated from polypropylene straw from shallow seawater of the seashore of Laganas in Zakynthos island, Greece.</title>
        <authorList>
            <person name="Szabo I."/>
            <person name="Al-Omari J."/>
            <person name="Rado J."/>
            <person name="Szerdahelyi G.S."/>
        </authorList>
    </citation>
    <scope>NUCLEOTIDE SEQUENCE [LARGE SCALE GENOMIC DNA]</scope>
    <source>
        <strain evidence="3 4">ZS-1/3</strain>
    </source>
</reference>
<evidence type="ECO:0000313" key="4">
    <source>
        <dbReference type="Proteomes" id="UP000536835"/>
    </source>
</evidence>
<dbReference type="InterPro" id="IPR036779">
    <property type="entry name" value="LysM_dom_sf"/>
</dbReference>
<dbReference type="CDD" id="cd00118">
    <property type="entry name" value="LysM"/>
    <property type="match status" value="1"/>
</dbReference>
<evidence type="ECO:0000256" key="1">
    <source>
        <dbReference type="SAM" id="SignalP"/>
    </source>
</evidence>
<dbReference type="AlphaFoldDB" id="A0A7Y3W5I1"/>
<evidence type="ECO:0000259" key="2">
    <source>
        <dbReference type="PROSITE" id="PS51782"/>
    </source>
</evidence>
<sequence>MKEHISKPLRLAATLALGTALTACASDRYTPPVTYVGTPTASSAALTNGYDRYGPVPTRAGYVPDRVAPASRVQFAGYDGSRRAHMVYDDYTAERLDGQCESVVRLSYGDTLSDIAEYCDTTVRALMAANPTIYDVRRLDVGQRIVVPNVRGTVYEGTRLAATPRTVLRQPAPLLRNRPVTPVPRVADRVAPTRSLQPVPTNRVVTAPAAAQNAPVVIYINPSATQQVGTTQGSAVIAIDTDDRIAPITRTTRTVTPGAHLDRVDDLRPTYTIRARLPENEGAYDDLGTACMSDDVPGDEPRIFEASLSASGPACLEGRPVRLYKPARLSR</sequence>
<dbReference type="PROSITE" id="PS51782">
    <property type="entry name" value="LYSM"/>
    <property type="match status" value="1"/>
</dbReference>
<dbReference type="PROSITE" id="PS51257">
    <property type="entry name" value="PROKAR_LIPOPROTEIN"/>
    <property type="match status" value="1"/>
</dbReference>
<dbReference type="RefSeq" id="WP_173199584.1">
    <property type="nucleotide sequence ID" value="NZ_JABFCX010000003.1"/>
</dbReference>
<keyword evidence="1" id="KW-0732">Signal</keyword>
<dbReference type="SUPFAM" id="SSF54106">
    <property type="entry name" value="LysM domain"/>
    <property type="match status" value="1"/>
</dbReference>